<evidence type="ECO:0000256" key="1">
    <source>
        <dbReference type="RuleBase" id="RU363044"/>
    </source>
</evidence>
<dbReference type="InterPro" id="IPR046700">
    <property type="entry name" value="DUF6570"/>
</dbReference>
<comment type="cofactor">
    <cofactor evidence="1">
        <name>Mg(2+)</name>
        <dbReference type="ChEBI" id="CHEBI:18420"/>
    </cofactor>
</comment>
<dbReference type="EC" id="5.6.2.3" evidence="1"/>
<evidence type="ECO:0000313" key="5">
    <source>
        <dbReference type="Proteomes" id="UP000559256"/>
    </source>
</evidence>
<keyword evidence="1" id="KW-0378">Hydrolase</keyword>
<dbReference type="Pfam" id="PF20209">
    <property type="entry name" value="DUF6570"/>
    <property type="match status" value="1"/>
</dbReference>
<dbReference type="EMBL" id="JAACJM010000030">
    <property type="protein sequence ID" value="KAF5364893.1"/>
    <property type="molecule type" value="Genomic_DNA"/>
</dbReference>
<evidence type="ECO:0000259" key="3">
    <source>
        <dbReference type="Pfam" id="PF20209"/>
    </source>
</evidence>
<dbReference type="PANTHER" id="PTHR47642">
    <property type="entry name" value="ATP-DEPENDENT DNA HELICASE"/>
    <property type="match status" value="1"/>
</dbReference>
<sequence>MKANIMCFSNPVEKIYNILPPGKDELDEMIAFMFTGPSKPTPEQLRNTPLLVRRAVVKSALEWLKLNHKDYQDILISETNLNSYDEESVPLSYEFHEQQFNKDALTTAINEEVDDEGTETGPCPVSVHGLTGEEFGGMTSHEMRAAALKHLRENKKNILFVAHDEQPVSTFHNPSLFPMMYPHLFPYGLGGINNSMQTSKMGQTAHKAFYLMYYDKHFQMEPSFPIVAFNIEQLKQGNDRGFIITHRKNISSIAERIRNVNGPTLDMMYNRFKNKERVVPTNTQEKACLQLINDVDATACRVQGSVTSKKHMRNETPMKSSSRTYRTKKIRESLIKQNPVAAARFFDFMVKAFIKHVLGVDADHEVDDVSGKDQNIPDEKVWMNKSGNNTYIGVSKVDDYTLQGEEITDLNLYDFMTSYYKKSIRKRRTREKVMNEADPEMDDGAIDEGENRQVLETETHMSDVNGLPSVAKLHTDHPQHETHALLKYKHLESRALNFIGRTLPQSDKGDHEYYCCVMLSLFKPWRVGSELREVGETWGQAFRWHVFSEEQKQLMKNFNLRYECSGPGFDVDELEDDAMHEFLQNINNSFGEDTMESNLDFNTEEFPNNSSIRNNLLNEQISKTLDTSGMMDSHSDKYEVDKEANAFHPDPTIDGSTWRQRIANKKNSAILSMKHSSPFGRTDLTNKNNHKFSRWNEVIFDDVSYIDRHFKSQLAQEQKISDDIVEDENLNEEQQRAFKIIANHAMSSDVRPLKMYMGGMGGTGKSRVIQALRRLFDDRGEGHAMVVCAPTGTAAALVHGTTYHSLLGFSRPSSEEVTVNEDSGIKRARDNLEGVRYIFIDEVSMLSMQDMARINQRLAQISGNQESGFGGYSIIFAGDFAQLPPVGGTALYTKKMPRMDRAHSLYTQVEEMGKALWHQVTHVVILRKNMRQQTLTASDAQLRTALENLRLASCTTDDIAYLQSRVAGWMSDCPKINSSKFRYVSIITSRNTQRDQINKQQLHRFAEEVNEPLHSFYSWDIIGQGKDPAHTRRKKYRATAPPNIMSDSLRQALWELPPCDTGHLPGILQFCKGMPVMIKYNEATELCITNGQEAHVHGWKSAFDTSGKEYLDVLQNAQW</sequence>
<dbReference type="SUPFAM" id="SSF52540">
    <property type="entry name" value="P-loop containing nucleoside triphosphate hydrolases"/>
    <property type="match status" value="2"/>
</dbReference>
<dbReference type="GO" id="GO:0005524">
    <property type="term" value="F:ATP binding"/>
    <property type="evidence" value="ECO:0007669"/>
    <property type="project" value="UniProtKB-KW"/>
</dbReference>
<dbReference type="GO" id="GO:0006310">
    <property type="term" value="P:DNA recombination"/>
    <property type="evidence" value="ECO:0007669"/>
    <property type="project" value="UniProtKB-KW"/>
</dbReference>
<dbReference type="GO" id="GO:0000723">
    <property type="term" value="P:telomere maintenance"/>
    <property type="evidence" value="ECO:0007669"/>
    <property type="project" value="InterPro"/>
</dbReference>
<dbReference type="GO" id="GO:0006281">
    <property type="term" value="P:DNA repair"/>
    <property type="evidence" value="ECO:0007669"/>
    <property type="project" value="UniProtKB-KW"/>
</dbReference>
<keyword evidence="1" id="KW-0347">Helicase</keyword>
<dbReference type="Pfam" id="PF05970">
    <property type="entry name" value="PIF1"/>
    <property type="match status" value="1"/>
</dbReference>
<evidence type="ECO:0000259" key="2">
    <source>
        <dbReference type="Pfam" id="PF05970"/>
    </source>
</evidence>
<keyword evidence="1" id="KW-0234">DNA repair</keyword>
<dbReference type="InterPro" id="IPR027417">
    <property type="entry name" value="P-loop_NTPase"/>
</dbReference>
<evidence type="ECO:0000313" key="4">
    <source>
        <dbReference type="EMBL" id="KAF5364893.1"/>
    </source>
</evidence>
<keyword evidence="1" id="KW-0067">ATP-binding</keyword>
<proteinExistence type="inferred from homology"/>
<keyword evidence="5" id="KW-1185">Reference proteome</keyword>
<protein>
    <recommendedName>
        <fullName evidence="1">ATP-dependent DNA helicase</fullName>
        <ecNumber evidence="1">5.6.2.3</ecNumber>
    </recommendedName>
</protein>
<feature type="domain" description="DNA helicase Pif1-like DEAD-box helicase" evidence="2">
    <location>
        <begin position="730"/>
        <end position="938"/>
    </location>
</feature>
<dbReference type="Proteomes" id="UP000559256">
    <property type="component" value="Unassembled WGS sequence"/>
</dbReference>
<feature type="domain" description="DUF6570" evidence="3">
    <location>
        <begin position="1"/>
        <end position="82"/>
    </location>
</feature>
<dbReference type="InterPro" id="IPR010285">
    <property type="entry name" value="DNA_helicase_pif1-like_DEAD"/>
</dbReference>
<name>A0A8H5GHF1_9AGAR</name>
<keyword evidence="1" id="KW-0227">DNA damage</keyword>
<gene>
    <name evidence="4" type="ORF">D9758_008100</name>
</gene>
<dbReference type="PANTHER" id="PTHR47642:SF5">
    <property type="entry name" value="ATP-DEPENDENT DNA HELICASE"/>
    <property type="match status" value="1"/>
</dbReference>
<comment type="catalytic activity">
    <reaction evidence="1">
        <text>ATP + H2O = ADP + phosphate + H(+)</text>
        <dbReference type="Rhea" id="RHEA:13065"/>
        <dbReference type="ChEBI" id="CHEBI:15377"/>
        <dbReference type="ChEBI" id="CHEBI:15378"/>
        <dbReference type="ChEBI" id="CHEBI:30616"/>
        <dbReference type="ChEBI" id="CHEBI:43474"/>
        <dbReference type="ChEBI" id="CHEBI:456216"/>
        <dbReference type="EC" id="5.6.2.3"/>
    </reaction>
</comment>
<dbReference type="InterPro" id="IPR051055">
    <property type="entry name" value="PIF1_helicase"/>
</dbReference>
<keyword evidence="1" id="KW-0547">Nucleotide-binding</keyword>
<comment type="similarity">
    <text evidence="1">Belongs to the helicase family.</text>
</comment>
<reference evidence="4 5" key="1">
    <citation type="journal article" date="2020" name="ISME J.">
        <title>Uncovering the hidden diversity of litter-decomposition mechanisms in mushroom-forming fungi.</title>
        <authorList>
            <person name="Floudas D."/>
            <person name="Bentzer J."/>
            <person name="Ahren D."/>
            <person name="Johansson T."/>
            <person name="Persson P."/>
            <person name="Tunlid A."/>
        </authorList>
    </citation>
    <scope>NUCLEOTIDE SEQUENCE [LARGE SCALE GENOMIC DNA]</scope>
    <source>
        <strain evidence="4 5">CBS 291.85</strain>
    </source>
</reference>
<keyword evidence="1" id="KW-0233">DNA recombination</keyword>
<organism evidence="4 5">
    <name type="scientific">Tetrapyrgos nigripes</name>
    <dbReference type="NCBI Taxonomy" id="182062"/>
    <lineage>
        <taxon>Eukaryota</taxon>
        <taxon>Fungi</taxon>
        <taxon>Dikarya</taxon>
        <taxon>Basidiomycota</taxon>
        <taxon>Agaricomycotina</taxon>
        <taxon>Agaricomycetes</taxon>
        <taxon>Agaricomycetidae</taxon>
        <taxon>Agaricales</taxon>
        <taxon>Marasmiineae</taxon>
        <taxon>Marasmiaceae</taxon>
        <taxon>Tetrapyrgos</taxon>
    </lineage>
</organism>
<accession>A0A8H5GHF1</accession>
<comment type="caution">
    <text evidence="4">The sequence shown here is derived from an EMBL/GenBank/DDBJ whole genome shotgun (WGS) entry which is preliminary data.</text>
</comment>
<dbReference type="AlphaFoldDB" id="A0A8H5GHF1"/>
<dbReference type="GO" id="GO:0016787">
    <property type="term" value="F:hydrolase activity"/>
    <property type="evidence" value="ECO:0007669"/>
    <property type="project" value="UniProtKB-KW"/>
</dbReference>
<dbReference type="Gene3D" id="3.40.50.300">
    <property type="entry name" value="P-loop containing nucleotide triphosphate hydrolases"/>
    <property type="match status" value="1"/>
</dbReference>
<dbReference type="OrthoDB" id="432234at2759"/>
<dbReference type="GO" id="GO:0043139">
    <property type="term" value="F:5'-3' DNA helicase activity"/>
    <property type="evidence" value="ECO:0007669"/>
    <property type="project" value="UniProtKB-EC"/>
</dbReference>